<protein>
    <submittedName>
        <fullName evidence="1">Uncharacterized protein</fullName>
    </submittedName>
</protein>
<keyword evidence="2" id="KW-1185">Reference proteome</keyword>
<organism evidence="1 2">
    <name type="scientific">Ancylostoma caninum</name>
    <name type="common">Dog hookworm</name>
    <dbReference type="NCBI Taxonomy" id="29170"/>
    <lineage>
        <taxon>Eukaryota</taxon>
        <taxon>Metazoa</taxon>
        <taxon>Ecdysozoa</taxon>
        <taxon>Nematoda</taxon>
        <taxon>Chromadorea</taxon>
        <taxon>Rhabditida</taxon>
        <taxon>Rhabditina</taxon>
        <taxon>Rhabditomorpha</taxon>
        <taxon>Strongyloidea</taxon>
        <taxon>Ancylostomatidae</taxon>
        <taxon>Ancylostomatinae</taxon>
        <taxon>Ancylostoma</taxon>
    </lineage>
</organism>
<sequence>MCNSRSISSASELVQAVPVPVWDDILRRRTREYRCTQLNLLSRPSSMGFPIIPIRFKVSIQYILVHCYIHFSIRLLIYCSSTCQIEA</sequence>
<dbReference type="EMBL" id="JOJR01001637">
    <property type="protein sequence ID" value="RCN30169.1"/>
    <property type="molecule type" value="Genomic_DNA"/>
</dbReference>
<reference evidence="1 2" key="1">
    <citation type="submission" date="2014-10" db="EMBL/GenBank/DDBJ databases">
        <title>Draft genome of the hookworm Ancylostoma caninum.</title>
        <authorList>
            <person name="Mitreva M."/>
        </authorList>
    </citation>
    <scope>NUCLEOTIDE SEQUENCE [LARGE SCALE GENOMIC DNA]</scope>
    <source>
        <strain evidence="1 2">Baltimore</strain>
    </source>
</reference>
<dbReference type="Proteomes" id="UP000252519">
    <property type="component" value="Unassembled WGS sequence"/>
</dbReference>
<proteinExistence type="predicted"/>
<gene>
    <name evidence="1" type="ORF">ANCCAN_24066</name>
</gene>
<dbReference type="AlphaFoldDB" id="A0A368FGQ0"/>
<name>A0A368FGQ0_ANCCA</name>
<evidence type="ECO:0000313" key="2">
    <source>
        <dbReference type="Proteomes" id="UP000252519"/>
    </source>
</evidence>
<evidence type="ECO:0000313" key="1">
    <source>
        <dbReference type="EMBL" id="RCN30169.1"/>
    </source>
</evidence>
<comment type="caution">
    <text evidence="1">The sequence shown here is derived from an EMBL/GenBank/DDBJ whole genome shotgun (WGS) entry which is preliminary data.</text>
</comment>
<accession>A0A368FGQ0</accession>